<keyword evidence="2" id="KW-0378">Hydrolase</keyword>
<dbReference type="GO" id="GO:0008770">
    <property type="term" value="F:[acyl-carrier-protein] phosphodiesterase activity"/>
    <property type="evidence" value="ECO:0007669"/>
    <property type="project" value="InterPro"/>
</dbReference>
<keyword evidence="1" id="KW-0444">Lipid biosynthesis</keyword>
<dbReference type="PIRSF" id="PIRSF011489">
    <property type="entry name" value="DUF479"/>
    <property type="match status" value="1"/>
</dbReference>
<dbReference type="PANTHER" id="PTHR38764">
    <property type="entry name" value="ACYL CARRIER PROTEIN PHOSPHODIESTERASE"/>
    <property type="match status" value="1"/>
</dbReference>
<evidence type="ECO:0000313" key="6">
    <source>
        <dbReference type="EMBL" id="RNL66476.1"/>
    </source>
</evidence>
<reference evidence="6 8" key="2">
    <citation type="submission" date="2018-10" db="EMBL/GenBank/DDBJ databases">
        <title>Draft genome sequence of Zhongshania sp. DSW25-10.</title>
        <authorList>
            <person name="Oh J."/>
        </authorList>
    </citation>
    <scope>NUCLEOTIDE SEQUENCE [LARGE SCALE GENOMIC DNA]</scope>
    <source>
        <strain evidence="6 8">DSW25-10</strain>
    </source>
</reference>
<gene>
    <name evidence="5" type="ORF">C0068_13945</name>
    <name evidence="6" type="ORF">D0911_05400</name>
</gene>
<evidence type="ECO:0000256" key="1">
    <source>
        <dbReference type="ARBA" id="ARBA00022516"/>
    </source>
</evidence>
<evidence type="ECO:0000256" key="2">
    <source>
        <dbReference type="ARBA" id="ARBA00022801"/>
    </source>
</evidence>
<evidence type="ECO:0000313" key="7">
    <source>
        <dbReference type="Proteomes" id="UP000237222"/>
    </source>
</evidence>
<dbReference type="Proteomes" id="UP000274695">
    <property type="component" value="Unassembled WGS sequence"/>
</dbReference>
<dbReference type="AlphaFoldDB" id="A0A2S4HDN5"/>
<reference evidence="5 7" key="1">
    <citation type="submission" date="2018-01" db="EMBL/GenBank/DDBJ databases">
        <authorList>
            <person name="Yu X.-D."/>
        </authorList>
    </citation>
    <scope>NUCLEOTIDE SEQUENCE [LARGE SCALE GENOMIC DNA]</scope>
    <source>
        <strain evidence="5 7">ZX-21</strain>
    </source>
</reference>
<name>A0A2S4HDN5_9GAMM</name>
<dbReference type="Pfam" id="PF04336">
    <property type="entry name" value="ACP_PD"/>
    <property type="match status" value="1"/>
</dbReference>
<sequence length="205" mass="23306">MNYLAHFHLAQQLASHSGLDRQGLLIGGLLGDFVKGPLRGDYPAAWEVGIRLHRRIDALTDSHPRVTECLDALPTNFRRYGGIMLDVCFDHCLSLRWDELHPSPLTHFTQDCYQHVLPNKDQYPRAAARQIGFLADYDVLSKMGDWDNIEGMLARIAKRIPRESPLSYCGPELARQLPYIEQQFLALYPALQEQLFTEFNGNGPS</sequence>
<keyword evidence="3" id="KW-0443">Lipid metabolism</keyword>
<keyword evidence="4" id="KW-0275">Fatty acid biosynthesis</keyword>
<dbReference type="EMBL" id="RHGB01000004">
    <property type="protein sequence ID" value="RNL66476.1"/>
    <property type="molecule type" value="Genomic_DNA"/>
</dbReference>
<keyword evidence="4" id="KW-0276">Fatty acid metabolism</keyword>
<proteinExistence type="predicted"/>
<evidence type="ECO:0000313" key="8">
    <source>
        <dbReference type="Proteomes" id="UP000274695"/>
    </source>
</evidence>
<keyword evidence="8" id="KW-1185">Reference proteome</keyword>
<dbReference type="RefSeq" id="WP_103685086.1">
    <property type="nucleotide sequence ID" value="NZ_PQGG01000031.1"/>
</dbReference>
<dbReference type="OrthoDB" id="8442777at2"/>
<comment type="caution">
    <text evidence="5">The sequence shown here is derived from an EMBL/GenBank/DDBJ whole genome shotgun (WGS) entry which is preliminary data.</text>
</comment>
<dbReference type="Proteomes" id="UP000237222">
    <property type="component" value="Unassembled WGS sequence"/>
</dbReference>
<accession>A0A2S4HDN5</accession>
<dbReference type="GO" id="GO:0006633">
    <property type="term" value="P:fatty acid biosynthetic process"/>
    <property type="evidence" value="ECO:0007669"/>
    <property type="project" value="UniProtKB-KW"/>
</dbReference>
<evidence type="ECO:0000256" key="3">
    <source>
        <dbReference type="ARBA" id="ARBA00023098"/>
    </source>
</evidence>
<dbReference type="InterPro" id="IPR007431">
    <property type="entry name" value="ACP_PD"/>
</dbReference>
<protein>
    <submittedName>
        <fullName evidence="5">ACP phosphodiesterase</fullName>
    </submittedName>
    <submittedName>
        <fullName evidence="6">DUF479 domain-containing protein</fullName>
    </submittedName>
</protein>
<dbReference type="EMBL" id="PQGG01000031">
    <property type="protein sequence ID" value="POP52103.1"/>
    <property type="molecule type" value="Genomic_DNA"/>
</dbReference>
<organism evidence="5 7">
    <name type="scientific">Zhongshania marina</name>
    <dbReference type="NCBI Taxonomy" id="2304603"/>
    <lineage>
        <taxon>Bacteria</taxon>
        <taxon>Pseudomonadati</taxon>
        <taxon>Pseudomonadota</taxon>
        <taxon>Gammaproteobacteria</taxon>
        <taxon>Cellvibrionales</taxon>
        <taxon>Spongiibacteraceae</taxon>
        <taxon>Zhongshania</taxon>
    </lineage>
</organism>
<evidence type="ECO:0000313" key="5">
    <source>
        <dbReference type="EMBL" id="POP52103.1"/>
    </source>
</evidence>
<dbReference type="PANTHER" id="PTHR38764:SF1">
    <property type="entry name" value="ACYL CARRIER PROTEIN PHOSPHODIESTERASE"/>
    <property type="match status" value="1"/>
</dbReference>
<evidence type="ECO:0000256" key="4">
    <source>
        <dbReference type="ARBA" id="ARBA00023160"/>
    </source>
</evidence>